<dbReference type="Proteomes" id="UP000249794">
    <property type="component" value="Unassembled WGS sequence"/>
</dbReference>
<gene>
    <name evidence="1" type="ORF">DCF15_06470</name>
</gene>
<organism evidence="1 2">
    <name type="scientific">Phormidesmis priestleyi</name>
    <dbReference type="NCBI Taxonomy" id="268141"/>
    <lineage>
        <taxon>Bacteria</taxon>
        <taxon>Bacillati</taxon>
        <taxon>Cyanobacteriota</taxon>
        <taxon>Cyanophyceae</taxon>
        <taxon>Leptolyngbyales</taxon>
        <taxon>Leptolyngbyaceae</taxon>
        <taxon>Phormidesmis</taxon>
    </lineage>
</organism>
<reference evidence="1 2" key="2">
    <citation type="submission" date="2018-06" db="EMBL/GenBank/DDBJ databases">
        <title>Metagenomic assembly of (sub)arctic Cyanobacteria and their associated microbiome from non-axenic cultures.</title>
        <authorList>
            <person name="Baurain D."/>
        </authorList>
    </citation>
    <scope>NUCLEOTIDE SEQUENCE [LARGE SCALE GENOMIC DNA]</scope>
    <source>
        <strain evidence="1">ULC027bin1</strain>
    </source>
</reference>
<dbReference type="InterPro" id="IPR021373">
    <property type="entry name" value="DUF2993"/>
</dbReference>
<evidence type="ECO:0000313" key="1">
    <source>
        <dbReference type="EMBL" id="PZO57803.1"/>
    </source>
</evidence>
<reference evidence="2" key="1">
    <citation type="submission" date="2018-04" db="EMBL/GenBank/DDBJ databases">
        <authorList>
            <person name="Cornet L."/>
        </authorList>
    </citation>
    <scope>NUCLEOTIDE SEQUENCE [LARGE SCALE GENOMIC DNA]</scope>
</reference>
<protein>
    <submittedName>
        <fullName evidence="1">DUF2993 domain-containing protein</fullName>
    </submittedName>
</protein>
<sequence>MELITVILSSLLLIISPIGIVVDQVAENAIRSRLAAVESLDVRVDNGSSFNLLQGRVDRVRIAGRGVSPVPGLRIAAAELETDPIDLEFASLRRGEVVLDQPLQGAIRLVLNEADINAFLASPEVVQRLAQIKIGSLNQAQSRERDRYKIKDPAIEFLTGETADSAALENRIRVTLELEDLVQASNLQIEAEVSLSISAGDRLTLINPILSANGSPVPPQLINAVLSSLNEQLSLSRLDQRGITARVLNFTIQPQSLELAFWIRVDPSVTAATVPAAAALQTP</sequence>
<comment type="caution">
    <text evidence="1">The sequence shown here is derived from an EMBL/GenBank/DDBJ whole genome shotgun (WGS) entry which is preliminary data.</text>
</comment>
<proteinExistence type="predicted"/>
<name>A0A2W4XK92_9CYAN</name>
<dbReference type="Pfam" id="PF11209">
    <property type="entry name" value="LmeA"/>
    <property type="match status" value="1"/>
</dbReference>
<evidence type="ECO:0000313" key="2">
    <source>
        <dbReference type="Proteomes" id="UP000249794"/>
    </source>
</evidence>
<accession>A0A2W4XK92</accession>
<dbReference type="AlphaFoldDB" id="A0A2W4XK92"/>
<dbReference type="EMBL" id="QBMP01000045">
    <property type="protein sequence ID" value="PZO57803.1"/>
    <property type="molecule type" value="Genomic_DNA"/>
</dbReference>